<protein>
    <submittedName>
        <fullName evidence="9">Peptidase family M48</fullName>
    </submittedName>
</protein>
<evidence type="ECO:0000256" key="7">
    <source>
        <dbReference type="SAM" id="SignalP"/>
    </source>
</evidence>
<evidence type="ECO:0000313" key="10">
    <source>
        <dbReference type="Proteomes" id="UP000199031"/>
    </source>
</evidence>
<evidence type="ECO:0000256" key="3">
    <source>
        <dbReference type="ARBA" id="ARBA00022801"/>
    </source>
</evidence>
<evidence type="ECO:0000256" key="6">
    <source>
        <dbReference type="RuleBase" id="RU003983"/>
    </source>
</evidence>
<feature type="domain" description="Peptidase M48" evidence="8">
    <location>
        <begin position="90"/>
        <end position="256"/>
    </location>
</feature>
<reference evidence="9 10" key="1">
    <citation type="submission" date="2016-10" db="EMBL/GenBank/DDBJ databases">
        <authorList>
            <person name="de Groot N.N."/>
        </authorList>
    </citation>
    <scope>NUCLEOTIDE SEQUENCE [LARGE SCALE GENOMIC DNA]</scope>
    <source>
        <strain evidence="9 10">DSM 28286</strain>
    </source>
</reference>
<dbReference type="Proteomes" id="UP000199031">
    <property type="component" value="Unassembled WGS sequence"/>
</dbReference>
<dbReference type="PANTHER" id="PTHR22726">
    <property type="entry name" value="METALLOENDOPEPTIDASE OMA1"/>
    <property type="match status" value="1"/>
</dbReference>
<evidence type="ECO:0000256" key="2">
    <source>
        <dbReference type="ARBA" id="ARBA00022723"/>
    </source>
</evidence>
<dbReference type="GO" id="GO:0016020">
    <property type="term" value="C:membrane"/>
    <property type="evidence" value="ECO:0007669"/>
    <property type="project" value="TreeGrafter"/>
</dbReference>
<name>A0A1I5XLK2_9BACT</name>
<dbReference type="InterPro" id="IPR001915">
    <property type="entry name" value="Peptidase_M48"/>
</dbReference>
<feature type="signal peptide" evidence="7">
    <location>
        <begin position="1"/>
        <end position="24"/>
    </location>
</feature>
<dbReference type="EMBL" id="FOXQ01000009">
    <property type="protein sequence ID" value="SFQ32835.1"/>
    <property type="molecule type" value="Genomic_DNA"/>
</dbReference>
<evidence type="ECO:0000256" key="1">
    <source>
        <dbReference type="ARBA" id="ARBA00022670"/>
    </source>
</evidence>
<comment type="similarity">
    <text evidence="6">Belongs to the peptidase M48 family.</text>
</comment>
<accession>A0A1I5XLK2</accession>
<keyword evidence="2" id="KW-0479">Metal-binding</keyword>
<keyword evidence="3 6" id="KW-0378">Hydrolase</keyword>
<dbReference type="GO" id="GO:0046872">
    <property type="term" value="F:metal ion binding"/>
    <property type="evidence" value="ECO:0007669"/>
    <property type="project" value="UniProtKB-KW"/>
</dbReference>
<dbReference type="InterPro" id="IPR051156">
    <property type="entry name" value="Mito/Outer_Membr_Metalloprot"/>
</dbReference>
<dbReference type="Gene3D" id="3.30.2010.10">
    <property type="entry name" value="Metalloproteases ('zincins'), catalytic domain"/>
    <property type="match status" value="1"/>
</dbReference>
<sequence>MKPKIILLLLFVASLNFFSCTRNAITGRNQLSLVPESEMQQMAVTQYREFLDTSKVVAKTNANAEMVKRVGSRIASAITKYYQEKGITNDIANYKWEFNLVQDKQVNAWCMPGGKVVVYTGILPITQNEDALAIVLGHEITHAVAGHGRERMSQAMVAQGLQVAGNVALSKNAQTVNIFNNVFGPAAQVGVLLPNSRNQELEADHYGLIFAAIAGYNPQEAIPFWTRMANLNKGGAPPVFLSDHPSDADRIQKLKQLMPEALSYYKPSK</sequence>
<dbReference type="STRING" id="1465490.SAMN05444277_10930"/>
<evidence type="ECO:0000313" key="9">
    <source>
        <dbReference type="EMBL" id="SFQ32835.1"/>
    </source>
</evidence>
<gene>
    <name evidence="9" type="ORF">SAMN05444277_10930</name>
</gene>
<keyword evidence="4 6" id="KW-0862">Zinc</keyword>
<dbReference type="PANTHER" id="PTHR22726:SF1">
    <property type="entry name" value="METALLOENDOPEPTIDASE OMA1, MITOCHONDRIAL"/>
    <property type="match status" value="1"/>
</dbReference>
<evidence type="ECO:0000256" key="5">
    <source>
        <dbReference type="ARBA" id="ARBA00023049"/>
    </source>
</evidence>
<dbReference type="GO" id="GO:0004222">
    <property type="term" value="F:metalloendopeptidase activity"/>
    <property type="evidence" value="ECO:0007669"/>
    <property type="project" value="InterPro"/>
</dbReference>
<feature type="chain" id="PRO_5011499361" evidence="7">
    <location>
        <begin position="25"/>
        <end position="269"/>
    </location>
</feature>
<evidence type="ECO:0000256" key="4">
    <source>
        <dbReference type="ARBA" id="ARBA00022833"/>
    </source>
</evidence>
<keyword evidence="7" id="KW-0732">Signal</keyword>
<dbReference type="RefSeq" id="WP_090659871.1">
    <property type="nucleotide sequence ID" value="NZ_FOXQ01000009.1"/>
</dbReference>
<dbReference type="OrthoDB" id="9810445at2"/>
<organism evidence="9 10">
    <name type="scientific">Parafilimonas terrae</name>
    <dbReference type="NCBI Taxonomy" id="1465490"/>
    <lineage>
        <taxon>Bacteria</taxon>
        <taxon>Pseudomonadati</taxon>
        <taxon>Bacteroidota</taxon>
        <taxon>Chitinophagia</taxon>
        <taxon>Chitinophagales</taxon>
        <taxon>Chitinophagaceae</taxon>
        <taxon>Parafilimonas</taxon>
    </lineage>
</organism>
<dbReference type="CDD" id="cd07331">
    <property type="entry name" value="M48C_Oma1_like"/>
    <property type="match status" value="1"/>
</dbReference>
<keyword evidence="5 6" id="KW-0482">Metalloprotease</keyword>
<keyword evidence="1 6" id="KW-0645">Protease</keyword>
<proteinExistence type="inferred from homology"/>
<dbReference type="AlphaFoldDB" id="A0A1I5XLK2"/>
<dbReference type="Pfam" id="PF01435">
    <property type="entry name" value="Peptidase_M48"/>
    <property type="match status" value="1"/>
</dbReference>
<evidence type="ECO:0000259" key="8">
    <source>
        <dbReference type="Pfam" id="PF01435"/>
    </source>
</evidence>
<comment type="cofactor">
    <cofactor evidence="6">
        <name>Zn(2+)</name>
        <dbReference type="ChEBI" id="CHEBI:29105"/>
    </cofactor>
    <text evidence="6">Binds 1 zinc ion per subunit.</text>
</comment>
<dbReference type="GO" id="GO:0051603">
    <property type="term" value="P:proteolysis involved in protein catabolic process"/>
    <property type="evidence" value="ECO:0007669"/>
    <property type="project" value="TreeGrafter"/>
</dbReference>
<keyword evidence="10" id="KW-1185">Reference proteome</keyword>